<sequence length="55" mass="5698">MASPSVSLSSPIQPAICPTVSTSRQIVACVSEGNLFVGDAEADIWIPLTQLPKNG</sequence>
<evidence type="ECO:0000313" key="1">
    <source>
        <dbReference type="EMBL" id="VEL19880.1"/>
    </source>
</evidence>
<evidence type="ECO:0000313" key="2">
    <source>
        <dbReference type="Proteomes" id="UP000784294"/>
    </source>
</evidence>
<dbReference type="OrthoDB" id="6272747at2759"/>
<organism evidence="1 2">
    <name type="scientific">Protopolystoma xenopodis</name>
    <dbReference type="NCBI Taxonomy" id="117903"/>
    <lineage>
        <taxon>Eukaryota</taxon>
        <taxon>Metazoa</taxon>
        <taxon>Spiralia</taxon>
        <taxon>Lophotrochozoa</taxon>
        <taxon>Platyhelminthes</taxon>
        <taxon>Monogenea</taxon>
        <taxon>Polyopisthocotylea</taxon>
        <taxon>Polystomatidea</taxon>
        <taxon>Polystomatidae</taxon>
        <taxon>Protopolystoma</taxon>
    </lineage>
</organism>
<proteinExistence type="predicted"/>
<dbReference type="Proteomes" id="UP000784294">
    <property type="component" value="Unassembled WGS sequence"/>
</dbReference>
<comment type="caution">
    <text evidence="1">The sequence shown here is derived from an EMBL/GenBank/DDBJ whole genome shotgun (WGS) entry which is preliminary data.</text>
</comment>
<protein>
    <submittedName>
        <fullName evidence="1">Uncharacterized protein</fullName>
    </submittedName>
</protein>
<accession>A0A3S5BV65</accession>
<dbReference type="EMBL" id="CAAALY010043731">
    <property type="protein sequence ID" value="VEL19880.1"/>
    <property type="molecule type" value="Genomic_DNA"/>
</dbReference>
<gene>
    <name evidence="1" type="ORF">PXEA_LOCUS13320</name>
</gene>
<dbReference type="AlphaFoldDB" id="A0A3S5BV65"/>
<name>A0A3S5BV65_9PLAT</name>
<reference evidence="1" key="1">
    <citation type="submission" date="2018-11" db="EMBL/GenBank/DDBJ databases">
        <authorList>
            <consortium name="Pathogen Informatics"/>
        </authorList>
    </citation>
    <scope>NUCLEOTIDE SEQUENCE</scope>
</reference>
<keyword evidence="2" id="KW-1185">Reference proteome</keyword>